<evidence type="ECO:0000259" key="1">
    <source>
        <dbReference type="Pfam" id="PF02602"/>
    </source>
</evidence>
<evidence type="ECO:0000313" key="3">
    <source>
        <dbReference type="Proteomes" id="UP000219465"/>
    </source>
</evidence>
<proteinExistence type="predicted"/>
<dbReference type="GO" id="GO:0004852">
    <property type="term" value="F:uroporphyrinogen-III synthase activity"/>
    <property type="evidence" value="ECO:0007669"/>
    <property type="project" value="InterPro"/>
</dbReference>
<dbReference type="Pfam" id="PF02602">
    <property type="entry name" value="HEM4"/>
    <property type="match status" value="1"/>
</dbReference>
<dbReference type="Proteomes" id="UP000219465">
    <property type="component" value="Unassembled WGS sequence"/>
</dbReference>
<dbReference type="GO" id="GO:0033014">
    <property type="term" value="P:tetrapyrrole biosynthetic process"/>
    <property type="evidence" value="ECO:0007669"/>
    <property type="project" value="InterPro"/>
</dbReference>
<reference evidence="3" key="1">
    <citation type="submission" date="2017-08" db="EMBL/GenBank/DDBJ databases">
        <authorList>
            <person name="Varghese N."/>
            <person name="Submissions S."/>
        </authorList>
    </citation>
    <scope>NUCLEOTIDE SEQUENCE [LARGE SCALE GENOMIC DNA]</scope>
    <source>
        <strain evidence="3">KCTC 23107</strain>
    </source>
</reference>
<dbReference type="SUPFAM" id="SSF69618">
    <property type="entry name" value="HemD-like"/>
    <property type="match status" value="1"/>
</dbReference>
<dbReference type="AlphaFoldDB" id="A0A286I9W8"/>
<accession>A0A286I9W8</accession>
<dbReference type="EMBL" id="OCPC01000002">
    <property type="protein sequence ID" value="SOE16890.1"/>
    <property type="molecule type" value="Genomic_DNA"/>
</dbReference>
<dbReference type="InterPro" id="IPR036108">
    <property type="entry name" value="4pyrrol_syn_uPrphyn_synt_sf"/>
</dbReference>
<dbReference type="CDD" id="cd06578">
    <property type="entry name" value="HemD"/>
    <property type="match status" value="1"/>
</dbReference>
<dbReference type="InterPro" id="IPR003754">
    <property type="entry name" value="4pyrrol_synth_uPrphyn_synth"/>
</dbReference>
<dbReference type="Gene3D" id="3.40.50.10090">
    <property type="match status" value="2"/>
</dbReference>
<protein>
    <submittedName>
        <fullName evidence="2">Uroporphyrinogen-III synthase</fullName>
    </submittedName>
</protein>
<evidence type="ECO:0000313" key="2">
    <source>
        <dbReference type="EMBL" id="SOE16890.1"/>
    </source>
</evidence>
<gene>
    <name evidence="2" type="ORF">SAMN05877838_1775</name>
</gene>
<sequence length="254" mass="26791">MRVLVTRPQPGADRTAARLSRLGHEAVIMPLFEGSVTATIDDLPPVAEIGGLIATSARAFVMFAKQPVPESGLFSTPVYAVGTATAQAARDAGFAHVVEGGGTAEALLQTLIAHHAPVSNGGKTGRSFVTGKPLVYLAGVPRTTAIEVGLSTHRIRHSVVECYRMTKISYSTDIVKADFFSPVPDGVLFYSANAAKAFRELADTLALDEAIESVRFLCLSAAIADELPSAWRTRLTVAARPDEDSLLTSLSALG</sequence>
<keyword evidence="3" id="KW-1185">Reference proteome</keyword>
<name>A0A286I9W8_9HYPH</name>
<feature type="domain" description="Tetrapyrrole biosynthesis uroporphyrinogen III synthase" evidence="1">
    <location>
        <begin position="13"/>
        <end position="247"/>
    </location>
</feature>
<organism evidence="2 3">
    <name type="scientific">Hoeflea halophila</name>
    <dbReference type="NCBI Taxonomy" id="714899"/>
    <lineage>
        <taxon>Bacteria</taxon>
        <taxon>Pseudomonadati</taxon>
        <taxon>Pseudomonadota</taxon>
        <taxon>Alphaproteobacteria</taxon>
        <taxon>Hyphomicrobiales</taxon>
        <taxon>Rhizobiaceae</taxon>
        <taxon>Hoeflea</taxon>
    </lineage>
</organism>